<dbReference type="Gene3D" id="3.30.1010.10">
    <property type="entry name" value="Phosphatidylinositol 3-kinase Catalytic Subunit, Chain A, domain 4"/>
    <property type="match status" value="1"/>
</dbReference>
<protein>
    <recommendedName>
        <fullName evidence="4">PI3K/PI4K catalytic domain-containing protein</fullName>
    </recommendedName>
</protein>
<dbReference type="GO" id="GO:0052742">
    <property type="term" value="F:phosphatidylinositol kinase activity"/>
    <property type="evidence" value="ECO:0007669"/>
    <property type="project" value="TreeGrafter"/>
</dbReference>
<reference evidence="5" key="1">
    <citation type="submission" date="2021-01" db="EMBL/GenBank/DDBJ databases">
        <authorList>
            <person name="Corre E."/>
            <person name="Pelletier E."/>
            <person name="Niang G."/>
            <person name="Scheremetjew M."/>
            <person name="Finn R."/>
            <person name="Kale V."/>
            <person name="Holt S."/>
            <person name="Cochrane G."/>
            <person name="Meng A."/>
            <person name="Brown T."/>
            <person name="Cohen L."/>
        </authorList>
    </citation>
    <scope>NUCLEOTIDE SEQUENCE</scope>
    <source>
        <strain evidence="5">CCCM811</strain>
    </source>
</reference>
<dbReference type="AlphaFoldDB" id="A0A7S3ZIV5"/>
<organism evidence="5">
    <name type="scientific">Lotharella globosa</name>
    <dbReference type="NCBI Taxonomy" id="91324"/>
    <lineage>
        <taxon>Eukaryota</taxon>
        <taxon>Sar</taxon>
        <taxon>Rhizaria</taxon>
        <taxon>Cercozoa</taxon>
        <taxon>Chlorarachniophyceae</taxon>
        <taxon>Lotharella</taxon>
    </lineage>
</organism>
<dbReference type="EMBL" id="HBIV01052797">
    <property type="protein sequence ID" value="CAE0684414.1"/>
    <property type="molecule type" value="Transcribed_RNA"/>
</dbReference>
<dbReference type="InterPro" id="IPR015433">
    <property type="entry name" value="PI3/4_kinase"/>
</dbReference>
<proteinExistence type="predicted"/>
<keyword evidence="2" id="KW-0418">Kinase</keyword>
<dbReference type="InterPro" id="IPR011009">
    <property type="entry name" value="Kinase-like_dom_sf"/>
</dbReference>
<sequence length="610" mass="69076">MEGQKIWYYALDGKSMGPASVEEIKPHVEARKITQSTLVWKDGMDNWKPLKETELDFLLSTERRKGSESTDVSVKLRHRGSDSTPRIRRDTRRTTHQPLIGSSIGSTEDHAKHTGNIVGPSIAESPEPRAQSTIGSSLVDVMESVGSSRRRMKSGHMHSSSEIRTQHPIRTRSRARLNLSQDLKMVVVRSSTPGAPPPPPSILSCFFDGRGLIEAITKSAEYEVCLFLPAMCLAIEGTPVWFKNHQQKALKALQQRVEASPRIAQSMLLVLDSKSIKDRHLFVHVEQSLALARDLGFLAWENFPLNEVVDKRSRRKIRKGVEIDLKSNRAFHPFMPNVLMTKLQVEAVFKTNSKPVLISVVPEGRTRKPPVKLIMKQGDDFRQDVACMQVFRLFNHIWRQAKLKHGSTPVRCHEYYTVATGVNLGAIEYCENCTPLAEMHKLTFNDEQIEKLVATGAGSYIAAYVLGVRDRHAENIMLRADGVMFHIDFGRAFGDAVLLDASSFAITKGFRDSIGHDRYKYFAETCIKCFKELRQPHILPLLFDLVPMMFSALHHKDKVQNFLERTLMLKKDEETALARMRKKIESAPDSYRTYFKNTMHKLAQASKGAQ</sequence>
<dbReference type="GO" id="GO:0005737">
    <property type="term" value="C:cytoplasm"/>
    <property type="evidence" value="ECO:0007669"/>
    <property type="project" value="TreeGrafter"/>
</dbReference>
<dbReference type="GO" id="GO:0016020">
    <property type="term" value="C:membrane"/>
    <property type="evidence" value="ECO:0007669"/>
    <property type="project" value="TreeGrafter"/>
</dbReference>
<dbReference type="Pfam" id="PF14237">
    <property type="entry name" value="GYF_2"/>
    <property type="match status" value="1"/>
</dbReference>
<dbReference type="PANTHER" id="PTHR10048">
    <property type="entry name" value="PHOSPHATIDYLINOSITOL KINASE"/>
    <property type="match status" value="1"/>
</dbReference>
<accession>A0A7S3ZIV5</accession>
<dbReference type="GO" id="GO:0048015">
    <property type="term" value="P:phosphatidylinositol-mediated signaling"/>
    <property type="evidence" value="ECO:0007669"/>
    <property type="project" value="TreeGrafter"/>
</dbReference>
<feature type="region of interest" description="Disordered" evidence="3">
    <location>
        <begin position="63"/>
        <end position="111"/>
    </location>
</feature>
<dbReference type="Gene3D" id="1.10.1070.11">
    <property type="entry name" value="Phosphatidylinositol 3-/4-kinase, catalytic domain"/>
    <property type="match status" value="1"/>
</dbReference>
<dbReference type="SMART" id="SM00146">
    <property type="entry name" value="PI3Kc"/>
    <property type="match status" value="1"/>
</dbReference>
<evidence type="ECO:0000259" key="4">
    <source>
        <dbReference type="PROSITE" id="PS50290"/>
    </source>
</evidence>
<evidence type="ECO:0000256" key="2">
    <source>
        <dbReference type="ARBA" id="ARBA00022777"/>
    </source>
</evidence>
<name>A0A7S3ZIV5_9EUKA</name>
<keyword evidence="1" id="KW-0808">Transferase</keyword>
<dbReference type="PROSITE" id="PS50290">
    <property type="entry name" value="PI3_4_KINASE_3"/>
    <property type="match status" value="1"/>
</dbReference>
<dbReference type="InterPro" id="IPR036940">
    <property type="entry name" value="PI3/4_kinase_cat_sf"/>
</dbReference>
<feature type="compositionally biased region" description="Basic and acidic residues" evidence="3">
    <location>
        <begin position="79"/>
        <end position="88"/>
    </location>
</feature>
<dbReference type="GO" id="GO:0046854">
    <property type="term" value="P:phosphatidylinositol phosphate biosynthetic process"/>
    <property type="evidence" value="ECO:0007669"/>
    <property type="project" value="InterPro"/>
</dbReference>
<evidence type="ECO:0000256" key="1">
    <source>
        <dbReference type="ARBA" id="ARBA00022679"/>
    </source>
</evidence>
<evidence type="ECO:0000313" key="5">
    <source>
        <dbReference type="EMBL" id="CAE0684414.1"/>
    </source>
</evidence>
<dbReference type="SUPFAM" id="SSF56112">
    <property type="entry name" value="Protein kinase-like (PK-like)"/>
    <property type="match status" value="1"/>
</dbReference>
<dbReference type="Pfam" id="PF00454">
    <property type="entry name" value="PI3_PI4_kinase"/>
    <property type="match status" value="2"/>
</dbReference>
<evidence type="ECO:0000256" key="3">
    <source>
        <dbReference type="SAM" id="MobiDB-lite"/>
    </source>
</evidence>
<gene>
    <name evidence="5" type="ORF">LGLO00237_LOCUS36202</name>
</gene>
<feature type="domain" description="PI3K/PI4K catalytic" evidence="4">
    <location>
        <begin position="342"/>
        <end position="592"/>
    </location>
</feature>
<dbReference type="InterPro" id="IPR000403">
    <property type="entry name" value="PI3/4_kinase_cat_dom"/>
</dbReference>
<dbReference type="InterPro" id="IPR025640">
    <property type="entry name" value="GYF_2"/>
</dbReference>